<dbReference type="AlphaFoldDB" id="A0A9P1CNL0"/>
<evidence type="ECO:0000313" key="3">
    <source>
        <dbReference type="EMBL" id="CAL4782771.1"/>
    </source>
</evidence>
<accession>A0A9P1CNL0</accession>
<reference evidence="2" key="1">
    <citation type="submission" date="2022-10" db="EMBL/GenBank/DDBJ databases">
        <authorList>
            <person name="Chen Y."/>
            <person name="Dougan E. K."/>
            <person name="Chan C."/>
            <person name="Rhodes N."/>
            <person name="Thang M."/>
        </authorList>
    </citation>
    <scope>NUCLEOTIDE SEQUENCE</scope>
</reference>
<dbReference type="EMBL" id="CAMXCT020002079">
    <property type="protein sequence ID" value="CAL1148834.1"/>
    <property type="molecule type" value="Genomic_DNA"/>
</dbReference>
<protein>
    <submittedName>
        <fullName evidence="2">Uncharacterized protein</fullName>
    </submittedName>
</protein>
<sequence length="318" mass="36177">MAAWVGWLHLPGHPPWRTLEKFDFVPTDTASSNSAGDDPCDNSSEATETSSDCPAWSQEGMIHWLYDRCERRLEKTVRSQDPMKTNQYLARQGILSDMLALLEVATTETREQVQQVLEDITDLSSDEDSPTAFRCDMVNLCGCDIVNSKSSEGDMVSFTTLVLTLWTMALGEYTWYWLRRPIMPVHFPPTDFSVQTGAAEPEVHEDLQTERMLLVALKRINGRLERAQRQGNNGQSMKYMQSRTWLLSCVSYYADCSPVERTRMASNLSDDDESPQHGLGEDEKNHALVEADKAFKSIMNLLEYDRFEEVTRLVNQLG</sequence>
<feature type="region of interest" description="Disordered" evidence="1">
    <location>
        <begin position="29"/>
        <end position="53"/>
    </location>
</feature>
<reference evidence="3 4" key="2">
    <citation type="submission" date="2024-05" db="EMBL/GenBank/DDBJ databases">
        <authorList>
            <person name="Chen Y."/>
            <person name="Shah S."/>
            <person name="Dougan E. K."/>
            <person name="Thang M."/>
            <person name="Chan C."/>
        </authorList>
    </citation>
    <scope>NUCLEOTIDE SEQUENCE [LARGE SCALE GENOMIC DNA]</scope>
</reference>
<dbReference type="EMBL" id="CAMXCT010002079">
    <property type="protein sequence ID" value="CAI3995459.1"/>
    <property type="molecule type" value="Genomic_DNA"/>
</dbReference>
<feature type="compositionally biased region" description="Polar residues" evidence="1">
    <location>
        <begin position="29"/>
        <end position="52"/>
    </location>
</feature>
<evidence type="ECO:0000256" key="1">
    <source>
        <dbReference type="SAM" id="MobiDB-lite"/>
    </source>
</evidence>
<evidence type="ECO:0000313" key="2">
    <source>
        <dbReference type="EMBL" id="CAI3995459.1"/>
    </source>
</evidence>
<name>A0A9P1CNL0_9DINO</name>
<proteinExistence type="predicted"/>
<evidence type="ECO:0000313" key="4">
    <source>
        <dbReference type="Proteomes" id="UP001152797"/>
    </source>
</evidence>
<organism evidence="2">
    <name type="scientific">Cladocopium goreaui</name>
    <dbReference type="NCBI Taxonomy" id="2562237"/>
    <lineage>
        <taxon>Eukaryota</taxon>
        <taxon>Sar</taxon>
        <taxon>Alveolata</taxon>
        <taxon>Dinophyceae</taxon>
        <taxon>Suessiales</taxon>
        <taxon>Symbiodiniaceae</taxon>
        <taxon>Cladocopium</taxon>
    </lineage>
</organism>
<dbReference type="EMBL" id="CAMXCT030002079">
    <property type="protein sequence ID" value="CAL4782771.1"/>
    <property type="molecule type" value="Genomic_DNA"/>
</dbReference>
<gene>
    <name evidence="2" type="ORF">C1SCF055_LOCUS22023</name>
</gene>
<dbReference type="Proteomes" id="UP001152797">
    <property type="component" value="Unassembled WGS sequence"/>
</dbReference>
<keyword evidence="4" id="KW-1185">Reference proteome</keyword>
<comment type="caution">
    <text evidence="2">The sequence shown here is derived from an EMBL/GenBank/DDBJ whole genome shotgun (WGS) entry which is preliminary data.</text>
</comment>